<name>A0A7T0M4S1_9SPIT</name>
<reference evidence="2" key="1">
    <citation type="submission" date="2020-05" db="EMBL/GenBank/DDBJ databases">
        <title>Characterization and comparative analysis of mitochondrial genomes of the highly differentiated ciliated protists shed light on the diversity and evolution of the linear molecular architecture.</title>
        <authorList>
            <person name="Zhang T."/>
            <person name="Li C."/>
            <person name="Zhang X."/>
            <person name="Wang C."/>
            <person name="Roger A.J."/>
            <person name="Song W."/>
            <person name="Gao F."/>
        </authorList>
    </citation>
    <scope>NUCLEOTIDE SEQUENCE</scope>
</reference>
<sequence length="439" mass="51017">MMNFNSLRSFLISTYTKTFGSLKNNMSKFFFLKFFFERNNKNRTPLTKFNYIFHSLKWKNMMISTINFSLTSMFSVLIFLIIVVLFLIGLTTDIYFDLAQNNRICASIYVTFSSIYNDTTSFISLILFTINALVKYFFPTHYNLYKDFVLTSVGIDNSLKYDKTKLSSKNISESSSKYINSFLKSLNLPSNLGNNSVTNQNSPEYLWTLSINSFTTSELVEFADIEFSNLDKISSVQSLFTSTKNFQTSYNIQKSSISNLNLNLNNYNFSEIINVLKVDRWLFKNSLLGNNSVFQMNLINQMYKTHNPFFTSHQWLIKKYFFNNQLKNNMYLISDLFSLNSSKNYNYSLYNFKDLSLSNALSNLNSLYFNSTKPSIEAKVNHKQNLVLSQNNIDLYSGDNLLFLLKLTSNQFSGNSSLVFSPMYQTDFKSPKVTFNFKK</sequence>
<dbReference type="AlphaFoldDB" id="A0A7T0M4S1"/>
<keyword evidence="1" id="KW-0472">Membrane</keyword>
<dbReference type="RefSeq" id="YP_010049566.1">
    <property type="nucleotide sequence ID" value="NC_054369.1"/>
</dbReference>
<feature type="transmembrane region" description="Helical" evidence="1">
    <location>
        <begin position="66"/>
        <end position="88"/>
    </location>
</feature>
<protein>
    <submittedName>
        <fullName evidence="2">Uncharacterized protein</fullName>
    </submittedName>
</protein>
<organism evidence="2">
    <name type="scientific">Strombidium cf. sulcatum</name>
    <dbReference type="NCBI Taxonomy" id="2793073"/>
    <lineage>
        <taxon>Eukaryota</taxon>
        <taxon>Sar</taxon>
        <taxon>Alveolata</taxon>
        <taxon>Ciliophora</taxon>
        <taxon>Intramacronucleata</taxon>
        <taxon>Spirotrichea</taxon>
        <taxon>Oligotrichia</taxon>
        <taxon>Strombidiidae</taxon>
        <taxon>Strombidium</taxon>
    </lineage>
</organism>
<keyword evidence="1" id="KW-0812">Transmembrane</keyword>
<gene>
    <name evidence="2" type="primary">orf_s6</name>
</gene>
<feature type="transmembrane region" description="Helical" evidence="1">
    <location>
        <begin position="119"/>
        <end position="138"/>
    </location>
</feature>
<keyword evidence="2" id="KW-0496">Mitochondrion</keyword>
<evidence type="ECO:0000256" key="1">
    <source>
        <dbReference type="SAM" id="Phobius"/>
    </source>
</evidence>
<geneLocation type="mitochondrion" evidence="2"/>
<dbReference type="EMBL" id="MT471316">
    <property type="protein sequence ID" value="QPL15971.1"/>
    <property type="molecule type" value="Genomic_DNA"/>
</dbReference>
<dbReference type="GeneID" id="63661393"/>
<accession>A0A7T0M4S1</accession>
<evidence type="ECO:0000313" key="2">
    <source>
        <dbReference type="EMBL" id="QPL15971.1"/>
    </source>
</evidence>
<keyword evidence="1" id="KW-1133">Transmembrane helix</keyword>
<proteinExistence type="predicted"/>